<organism evidence="1 2">
    <name type="scientific">Spiromyces aspiralis</name>
    <dbReference type="NCBI Taxonomy" id="68401"/>
    <lineage>
        <taxon>Eukaryota</taxon>
        <taxon>Fungi</taxon>
        <taxon>Fungi incertae sedis</taxon>
        <taxon>Zoopagomycota</taxon>
        <taxon>Kickxellomycotina</taxon>
        <taxon>Kickxellomycetes</taxon>
        <taxon>Kickxellales</taxon>
        <taxon>Kickxellaceae</taxon>
        <taxon>Spiromyces</taxon>
    </lineage>
</organism>
<protein>
    <submittedName>
        <fullName evidence="1">Uncharacterized protein</fullName>
    </submittedName>
</protein>
<dbReference type="Proteomes" id="UP001145114">
    <property type="component" value="Unassembled WGS sequence"/>
</dbReference>
<evidence type="ECO:0000313" key="1">
    <source>
        <dbReference type="EMBL" id="KAJ1673876.1"/>
    </source>
</evidence>
<evidence type="ECO:0000313" key="2">
    <source>
        <dbReference type="Proteomes" id="UP001145114"/>
    </source>
</evidence>
<gene>
    <name evidence="1" type="ORF">EV182_004391</name>
</gene>
<dbReference type="EMBL" id="JAMZIH010006479">
    <property type="protein sequence ID" value="KAJ1673876.1"/>
    <property type="molecule type" value="Genomic_DNA"/>
</dbReference>
<accession>A0ACC1HE17</accession>
<keyword evidence="2" id="KW-1185">Reference proteome</keyword>
<proteinExistence type="predicted"/>
<comment type="caution">
    <text evidence="1">The sequence shown here is derived from an EMBL/GenBank/DDBJ whole genome shotgun (WGS) entry which is preliminary data.</text>
</comment>
<name>A0ACC1HE17_9FUNG</name>
<reference evidence="1" key="1">
    <citation type="submission" date="2022-06" db="EMBL/GenBank/DDBJ databases">
        <title>Phylogenomic reconstructions and comparative analyses of Kickxellomycotina fungi.</title>
        <authorList>
            <person name="Reynolds N.K."/>
            <person name="Stajich J.E."/>
            <person name="Barry K."/>
            <person name="Grigoriev I.V."/>
            <person name="Crous P."/>
            <person name="Smith M.E."/>
        </authorList>
    </citation>
    <scope>NUCLEOTIDE SEQUENCE</scope>
    <source>
        <strain evidence="1">RSA 2271</strain>
    </source>
</reference>
<feature type="non-terminal residue" evidence="1">
    <location>
        <position position="105"/>
    </location>
</feature>
<sequence length="105" mass="11655">MRQLLTAKTTLISTRTTKAQLASAFTSSAVRLYGTCAMADARAQELRENYRNTLAVVDEAKLDPQARLVAVSKYKPASDIEVLHKVGQVHFGENYVQELEDKAKN</sequence>